<dbReference type="KEGG" id="sva:SVA_2794"/>
<dbReference type="Gene3D" id="1.10.1470.10">
    <property type="entry name" value="YjbJ"/>
    <property type="match status" value="1"/>
</dbReference>
<dbReference type="Proteomes" id="UP000218899">
    <property type="component" value="Chromosome"/>
</dbReference>
<proteinExistence type="inferred from homology"/>
<name>A0A1B4V9K1_9GAMM</name>
<evidence type="ECO:0000259" key="3">
    <source>
        <dbReference type="Pfam" id="PF05532"/>
    </source>
</evidence>
<gene>
    <name evidence="4" type="ORF">SVA_2794</name>
</gene>
<sequence>MPPRAYCVASFRSWVIPHEVRRPEAVINTHQLKGRISQASGKVKEITGRLFGKKALEEKGRAEKTGGRIQAGYGDVKDDIKRH</sequence>
<dbReference type="AlphaFoldDB" id="A0A1B4V9K1"/>
<evidence type="ECO:0000256" key="1">
    <source>
        <dbReference type="ARBA" id="ARBA00009129"/>
    </source>
</evidence>
<evidence type="ECO:0000313" key="4">
    <source>
        <dbReference type="EMBL" id="BAU49342.1"/>
    </source>
</evidence>
<evidence type="ECO:0000313" key="5">
    <source>
        <dbReference type="Proteomes" id="UP000218899"/>
    </source>
</evidence>
<keyword evidence="5" id="KW-1185">Reference proteome</keyword>
<accession>A0A1B4V9K1</accession>
<feature type="region of interest" description="Disordered" evidence="2">
    <location>
        <begin position="61"/>
        <end position="83"/>
    </location>
</feature>
<feature type="domain" description="CsbD-like" evidence="3">
    <location>
        <begin position="31"/>
        <end position="82"/>
    </location>
</feature>
<evidence type="ECO:0000256" key="2">
    <source>
        <dbReference type="SAM" id="MobiDB-lite"/>
    </source>
</evidence>
<dbReference type="InterPro" id="IPR036629">
    <property type="entry name" value="YjbJ_sf"/>
</dbReference>
<dbReference type="Pfam" id="PF05532">
    <property type="entry name" value="CsbD"/>
    <property type="match status" value="1"/>
</dbReference>
<reference evidence="4 5" key="1">
    <citation type="submission" date="2015-08" db="EMBL/GenBank/DDBJ databases">
        <title>Complete genome sequence of Sulfurifustis variabilis.</title>
        <authorList>
            <person name="Miura A."/>
            <person name="Kojima H."/>
            <person name="Fukui M."/>
        </authorList>
    </citation>
    <scope>NUCLEOTIDE SEQUENCE [LARGE SCALE GENOMIC DNA]</scope>
    <source>
        <strain evidence="5">skN76</strain>
    </source>
</reference>
<dbReference type="InterPro" id="IPR008462">
    <property type="entry name" value="CsbD"/>
</dbReference>
<comment type="similarity">
    <text evidence="1">Belongs to the UPF0337 (CsbD) family.</text>
</comment>
<organism evidence="4 5">
    <name type="scientific">Sulfurifustis variabilis</name>
    <dbReference type="NCBI Taxonomy" id="1675686"/>
    <lineage>
        <taxon>Bacteria</taxon>
        <taxon>Pseudomonadati</taxon>
        <taxon>Pseudomonadota</taxon>
        <taxon>Gammaproteobacteria</taxon>
        <taxon>Acidiferrobacterales</taxon>
        <taxon>Acidiferrobacteraceae</taxon>
        <taxon>Sulfurifustis</taxon>
    </lineage>
</organism>
<protein>
    <submittedName>
        <fullName evidence="4">General stress protein CsbD</fullName>
    </submittedName>
</protein>
<dbReference type="EMBL" id="AP014936">
    <property type="protein sequence ID" value="BAU49342.1"/>
    <property type="molecule type" value="Genomic_DNA"/>
</dbReference>
<dbReference type="SUPFAM" id="SSF69047">
    <property type="entry name" value="Hypothetical protein YjbJ"/>
    <property type="match status" value="1"/>
</dbReference>